<dbReference type="GO" id="GO:0032196">
    <property type="term" value="P:transposition"/>
    <property type="evidence" value="ECO:0007669"/>
    <property type="project" value="UniProtKB-KW"/>
</dbReference>
<comment type="similarity">
    <text evidence="1">Belongs to the transposase IS21/IS408/IS1162 family.</text>
</comment>
<evidence type="ECO:0000256" key="1">
    <source>
        <dbReference type="ARBA" id="ARBA00009277"/>
    </source>
</evidence>
<evidence type="ECO:0000259" key="5">
    <source>
        <dbReference type="PROSITE" id="PS50531"/>
    </source>
</evidence>
<evidence type="ECO:0000313" key="7">
    <source>
        <dbReference type="Proteomes" id="UP000321183"/>
    </source>
</evidence>
<dbReference type="AlphaFoldDB" id="A0A510G8U1"/>
<sequence length="220" mass="25319">MIILDQIMEIKILHKHGKSLRTISREVGISVNTVRKYLKYDGPPKYKDREKLVTKLAPYKDYLSDRIKSAHPVPLPGTVLFQEIKELGYAGEITQLRDYLRSIKPVVKQENMIRFETASGKQMQVDWIEFRKGKNPLSAFVATLGFSRASYVEFVSNEKLVTLIECHKRAFDYFGGVPEEVLYDKFTIAADLMLVLNAGLNQGNLDSIYSKESYYHINYL</sequence>
<keyword evidence="3" id="KW-0238">DNA-binding</keyword>
<gene>
    <name evidence="6" type="ORF">RAS_01840</name>
</gene>
<dbReference type="GO" id="GO:0003677">
    <property type="term" value="F:DNA binding"/>
    <property type="evidence" value="ECO:0007669"/>
    <property type="project" value="UniProtKB-KW"/>
</dbReference>
<dbReference type="PROSITE" id="PS50531">
    <property type="entry name" value="HTH_IS21"/>
    <property type="match status" value="1"/>
</dbReference>
<keyword evidence="7" id="KW-1185">Reference proteome</keyword>
<dbReference type="InterPro" id="IPR017894">
    <property type="entry name" value="HTH_IS21_transposase_type"/>
</dbReference>
<organism evidence="6 7">
    <name type="scientific">Rickettsia asiatica</name>
    <dbReference type="NCBI Taxonomy" id="238800"/>
    <lineage>
        <taxon>Bacteria</taxon>
        <taxon>Pseudomonadati</taxon>
        <taxon>Pseudomonadota</taxon>
        <taxon>Alphaproteobacteria</taxon>
        <taxon>Rickettsiales</taxon>
        <taxon>Rickettsiaceae</taxon>
        <taxon>Rickettsieae</taxon>
        <taxon>Rickettsia</taxon>
        <taxon>spotted fever group</taxon>
    </lineage>
</organism>
<dbReference type="InterPro" id="IPR001584">
    <property type="entry name" value="Integrase_cat-core"/>
</dbReference>
<protein>
    <recommendedName>
        <fullName evidence="5">HTH IS21-type domain-containing protein</fullName>
    </recommendedName>
</protein>
<proteinExistence type="inferred from homology"/>
<evidence type="ECO:0000256" key="3">
    <source>
        <dbReference type="ARBA" id="ARBA00023125"/>
    </source>
</evidence>
<evidence type="ECO:0000256" key="4">
    <source>
        <dbReference type="ARBA" id="ARBA00023172"/>
    </source>
</evidence>
<keyword evidence="4" id="KW-0233">DNA recombination</keyword>
<feature type="domain" description="HTH IS21-type" evidence="5">
    <location>
        <begin position="5"/>
        <end position="67"/>
    </location>
</feature>
<dbReference type="GO" id="GO:0006310">
    <property type="term" value="P:DNA recombination"/>
    <property type="evidence" value="ECO:0007669"/>
    <property type="project" value="UniProtKB-KW"/>
</dbReference>
<dbReference type="Proteomes" id="UP000321183">
    <property type="component" value="Chromosome"/>
</dbReference>
<keyword evidence="2" id="KW-0815">Transposition</keyword>
<dbReference type="PANTHER" id="PTHR35004:SF6">
    <property type="entry name" value="TRANSPOSASE"/>
    <property type="match status" value="1"/>
</dbReference>
<dbReference type="Gene3D" id="1.10.10.60">
    <property type="entry name" value="Homeodomain-like"/>
    <property type="match status" value="1"/>
</dbReference>
<name>A0A510G8U1_9RICK</name>
<evidence type="ECO:0000313" key="6">
    <source>
        <dbReference type="EMBL" id="BBJ31075.1"/>
    </source>
</evidence>
<dbReference type="GO" id="GO:0015074">
    <property type="term" value="P:DNA integration"/>
    <property type="evidence" value="ECO:0007669"/>
    <property type="project" value="InterPro"/>
</dbReference>
<dbReference type="KEGG" id="ras:RAS_01840"/>
<reference evidence="6 7" key="1">
    <citation type="submission" date="2019-04" db="EMBL/GenBank/DDBJ databases">
        <title>Draft genome sequence of Rickettsia asiatica Maytaro1284.</title>
        <authorList>
            <person name="Thu M."/>
            <person name="Qiu Y."/>
            <person name="Nakao R."/>
        </authorList>
    </citation>
    <scope>NUCLEOTIDE SEQUENCE [LARGE SCALE GENOMIC DNA]</scope>
    <source>
        <strain evidence="6 7">Maytaro1284</strain>
    </source>
</reference>
<accession>A0A510G8U1</accession>
<evidence type="ECO:0000256" key="2">
    <source>
        <dbReference type="ARBA" id="ARBA00022578"/>
    </source>
</evidence>
<dbReference type="EMBL" id="AP019563">
    <property type="protein sequence ID" value="BBJ31075.1"/>
    <property type="molecule type" value="Genomic_DNA"/>
</dbReference>
<dbReference type="PANTHER" id="PTHR35004">
    <property type="entry name" value="TRANSPOSASE RV3428C-RELATED"/>
    <property type="match status" value="1"/>
</dbReference>
<dbReference type="NCBIfam" id="NF033546">
    <property type="entry name" value="transpos_IS21"/>
    <property type="match status" value="1"/>
</dbReference>
<dbReference type="Pfam" id="PF00665">
    <property type="entry name" value="rve"/>
    <property type="match status" value="1"/>
</dbReference>